<dbReference type="EMBL" id="BOQE01000002">
    <property type="protein sequence ID" value="GIM48508.1"/>
    <property type="molecule type" value="Genomic_DNA"/>
</dbReference>
<keyword evidence="2" id="KW-1185">Reference proteome</keyword>
<evidence type="ECO:0008006" key="3">
    <source>
        <dbReference type="Google" id="ProtNLM"/>
    </source>
</evidence>
<gene>
    <name evidence="1" type="ORF">DNHGIG_40570</name>
</gene>
<name>A0AAV4LM82_9BACL</name>
<dbReference type="RefSeq" id="WP_282201555.1">
    <property type="nucleotide sequence ID" value="NZ_BOQE01000002.1"/>
</dbReference>
<evidence type="ECO:0000313" key="2">
    <source>
        <dbReference type="Proteomes" id="UP001057291"/>
    </source>
</evidence>
<dbReference type="Proteomes" id="UP001057291">
    <property type="component" value="Unassembled WGS sequence"/>
</dbReference>
<proteinExistence type="predicted"/>
<organism evidence="1 2">
    <name type="scientific">Collibacillus ludicampi</name>
    <dbReference type="NCBI Taxonomy" id="2771369"/>
    <lineage>
        <taxon>Bacteria</taxon>
        <taxon>Bacillati</taxon>
        <taxon>Bacillota</taxon>
        <taxon>Bacilli</taxon>
        <taxon>Bacillales</taxon>
        <taxon>Alicyclobacillaceae</taxon>
        <taxon>Collibacillus</taxon>
    </lineage>
</organism>
<reference evidence="1" key="1">
    <citation type="journal article" date="2023" name="Int. J. Syst. Evol. Microbiol.">
        <title>Collibacillus ludicampi gen. nov., sp. nov., a new soil bacterium of the family Alicyclobacillaceae.</title>
        <authorList>
            <person name="Jojima T."/>
            <person name="Ioku Y."/>
            <person name="Fukuta Y."/>
            <person name="Shirasaka N."/>
            <person name="Matsumura Y."/>
            <person name="Mori M."/>
        </authorList>
    </citation>
    <scope>NUCLEOTIDE SEQUENCE</scope>
    <source>
        <strain evidence="1">TP075</strain>
    </source>
</reference>
<accession>A0AAV4LM82</accession>
<comment type="caution">
    <text evidence="1">The sequence shown here is derived from an EMBL/GenBank/DDBJ whole genome shotgun (WGS) entry which is preliminary data.</text>
</comment>
<sequence length="93" mass="10907">MKRELQFSPHAGHQLKKRGIPKDVAKTIATYGQPVRTERIGNWITQVFRGQYKSRPVHIVVQRGWLIKTGYFADEWECNVRFHVKRHPGVKVI</sequence>
<dbReference type="AlphaFoldDB" id="A0AAV4LM82"/>
<protein>
    <recommendedName>
        <fullName evidence="3">DUF4258 domain-containing protein</fullName>
    </recommendedName>
</protein>
<evidence type="ECO:0000313" key="1">
    <source>
        <dbReference type="EMBL" id="GIM48508.1"/>
    </source>
</evidence>